<reference evidence="1 2" key="1">
    <citation type="submission" date="2017-03" db="EMBL/GenBank/DDBJ databases">
        <title>N. lactamica Y92-1009 whole genome sequence.</title>
        <authorList>
            <person name="Pandey A.K."/>
            <person name="Read R.C."/>
        </authorList>
    </citation>
    <scope>NUCLEOTIDE SEQUENCE [LARGE SCALE GENOMIC DNA]</scope>
    <source>
        <strain evidence="1 2">Y92-1009</strain>
    </source>
</reference>
<name>A0AAU8VIY6_NEILA</name>
<dbReference type="EMBL" id="CP019894">
    <property type="protein sequence ID" value="ARB05433.1"/>
    <property type="molecule type" value="Genomic_DNA"/>
</dbReference>
<proteinExistence type="predicted"/>
<organism evidence="1 2">
    <name type="scientific">Neisseria lactamica</name>
    <dbReference type="NCBI Taxonomy" id="486"/>
    <lineage>
        <taxon>Bacteria</taxon>
        <taxon>Pseudomonadati</taxon>
        <taxon>Pseudomonadota</taxon>
        <taxon>Betaproteobacteria</taxon>
        <taxon>Neisseriales</taxon>
        <taxon>Neisseriaceae</taxon>
        <taxon>Neisseria</taxon>
    </lineage>
</organism>
<gene>
    <name evidence="1" type="ORF">B2G52_02645</name>
</gene>
<dbReference type="AlphaFoldDB" id="A0AAU8VIY6"/>
<accession>A0AAU8VIY6</accession>
<evidence type="ECO:0000313" key="1">
    <source>
        <dbReference type="EMBL" id="ARB05433.1"/>
    </source>
</evidence>
<evidence type="ECO:0000313" key="2">
    <source>
        <dbReference type="Proteomes" id="UP000191249"/>
    </source>
</evidence>
<protein>
    <submittedName>
        <fullName evidence="1">Uncharacterized protein</fullName>
    </submittedName>
</protein>
<sequence>MSGVLQAVIKIGSKTKDRKIGRIRVSLIIEICSFRKNGLGGRGSAVCEIRQIKQIDAAFVFCVFIYSVWRNMLLLKRVLWMNCR</sequence>
<dbReference type="Proteomes" id="UP000191249">
    <property type="component" value="Chromosome"/>
</dbReference>